<reference evidence="9 10" key="1">
    <citation type="submission" date="2020-08" db="EMBL/GenBank/DDBJ databases">
        <authorList>
            <person name="Liu C."/>
            <person name="Sun Q."/>
        </authorList>
    </citation>
    <scope>NUCLEOTIDE SEQUENCE [LARGE SCALE GENOMIC DNA]</scope>
    <source>
        <strain evidence="9 10">NSJ-57</strain>
    </source>
</reference>
<dbReference type="GO" id="GO:0015483">
    <property type="term" value="F:long-chain fatty acid transporting porin activity"/>
    <property type="evidence" value="ECO:0007669"/>
    <property type="project" value="TreeGrafter"/>
</dbReference>
<feature type="chain" id="PRO_5028876345" evidence="8">
    <location>
        <begin position="21"/>
        <end position="461"/>
    </location>
</feature>
<evidence type="ECO:0000313" key="10">
    <source>
        <dbReference type="Proteomes" id="UP000515913"/>
    </source>
</evidence>
<sequence length="461" mass="50463">MRRKLLLLALAAVIGSAAYSASIDHIQTYTPEYLGNQAQNGMINGASVYYNPAGLARLQDGTYIHAGLELAVGHEKMKYNGKDYKADLLQPIPNFAAYKVEDGSALYMTFGGLGGGGDLKYKDGVAGTAVIPDIVNNSFKGLFKSVTDNGSSAEGKNLYIQTTLGKVWAVDEKLSVSVGGRVVYGIRELKGNLNVKTEINPKLNVIPGIGEALNGFKNIHADIDSKRTAWGYGVQLGLNYKATDRLNLALRYDSRVKMNFKAKGNMNNYKHPGLGQVLPSIDLGFGNFYPEYIPGAKVRRDLPAILALGASYKVTDNWTMALAGNYYFNKDAKMDNIVGEANLKGNTIKGMEAEYDNGWEVALGTEYRFNPKWAILGSVNYAYTGAKVTSFDDVEYALNSVTLGTGLKYNPNENAEWVFSVSHFIYDGKKGHFDKKYKGLVANPEYDKSITAFGVSYTQRF</sequence>
<keyword evidence="10" id="KW-1185">Reference proteome</keyword>
<evidence type="ECO:0000256" key="3">
    <source>
        <dbReference type="ARBA" id="ARBA00022452"/>
    </source>
</evidence>
<evidence type="ECO:0000256" key="5">
    <source>
        <dbReference type="ARBA" id="ARBA00022729"/>
    </source>
</evidence>
<evidence type="ECO:0000256" key="4">
    <source>
        <dbReference type="ARBA" id="ARBA00022692"/>
    </source>
</evidence>
<feature type="signal peptide" evidence="8">
    <location>
        <begin position="1"/>
        <end position="20"/>
    </location>
</feature>
<keyword evidence="5 8" id="KW-0732">Signal</keyword>
<dbReference type="Proteomes" id="UP000515913">
    <property type="component" value="Chromosome"/>
</dbReference>
<proteinExistence type="inferred from homology"/>
<gene>
    <name evidence="9" type="ORF">H9Q81_01955</name>
</gene>
<evidence type="ECO:0000256" key="6">
    <source>
        <dbReference type="ARBA" id="ARBA00023136"/>
    </source>
</evidence>
<comment type="subcellular location">
    <subcellularLocation>
        <location evidence="1">Cell outer membrane</location>
        <topology evidence="1">Multi-pass membrane protein</topology>
    </subcellularLocation>
</comment>
<keyword evidence="4" id="KW-0812">Transmembrane</keyword>
<dbReference type="AlphaFoldDB" id="A0A7G9GXU6"/>
<evidence type="ECO:0000256" key="7">
    <source>
        <dbReference type="ARBA" id="ARBA00023237"/>
    </source>
</evidence>
<evidence type="ECO:0000256" key="8">
    <source>
        <dbReference type="SAM" id="SignalP"/>
    </source>
</evidence>
<dbReference type="PANTHER" id="PTHR35093">
    <property type="entry name" value="OUTER MEMBRANE PROTEIN NMB0088-RELATED"/>
    <property type="match status" value="1"/>
</dbReference>
<comment type="similarity">
    <text evidence="2">Belongs to the OmpP1/FadL family.</text>
</comment>
<dbReference type="EMBL" id="CP060637">
    <property type="protein sequence ID" value="QNM15628.1"/>
    <property type="molecule type" value="Genomic_DNA"/>
</dbReference>
<dbReference type="GO" id="GO:0009279">
    <property type="term" value="C:cell outer membrane"/>
    <property type="evidence" value="ECO:0007669"/>
    <property type="project" value="UniProtKB-SubCell"/>
</dbReference>
<dbReference type="PANTHER" id="PTHR35093:SF8">
    <property type="entry name" value="OUTER MEMBRANE PROTEIN NMB0088-RELATED"/>
    <property type="match status" value="1"/>
</dbReference>
<name>A0A7G9GXU6_9FUSO</name>
<dbReference type="InterPro" id="IPR005017">
    <property type="entry name" value="OMPP1/FadL/TodX"/>
</dbReference>
<dbReference type="RefSeq" id="WP_187423033.1">
    <property type="nucleotide sequence ID" value="NZ_CP060637.1"/>
</dbReference>
<organism evidence="9 10">
    <name type="scientific">Fusobacterium hominis</name>
    <dbReference type="NCBI Taxonomy" id="2764326"/>
    <lineage>
        <taxon>Bacteria</taxon>
        <taxon>Fusobacteriati</taxon>
        <taxon>Fusobacteriota</taxon>
        <taxon>Fusobacteriia</taxon>
        <taxon>Fusobacteriales</taxon>
        <taxon>Fusobacteriaceae</taxon>
        <taxon>Fusobacterium</taxon>
    </lineage>
</organism>
<keyword evidence="6" id="KW-0472">Membrane</keyword>
<keyword evidence="3" id="KW-1134">Transmembrane beta strand</keyword>
<keyword evidence="7" id="KW-0998">Cell outer membrane</keyword>
<dbReference type="Gene3D" id="2.40.160.60">
    <property type="entry name" value="Outer membrane protein transport protein (OMPP1/FadL/TodX)"/>
    <property type="match status" value="1"/>
</dbReference>
<evidence type="ECO:0000256" key="2">
    <source>
        <dbReference type="ARBA" id="ARBA00008163"/>
    </source>
</evidence>
<dbReference type="Pfam" id="PF03349">
    <property type="entry name" value="Toluene_X"/>
    <property type="match status" value="1"/>
</dbReference>
<dbReference type="SUPFAM" id="SSF56935">
    <property type="entry name" value="Porins"/>
    <property type="match status" value="1"/>
</dbReference>
<dbReference type="KEGG" id="fho:H9Q81_01955"/>
<evidence type="ECO:0000313" key="9">
    <source>
        <dbReference type="EMBL" id="QNM15628.1"/>
    </source>
</evidence>
<protein>
    <submittedName>
        <fullName evidence="9">Outer membrane protein transport protein</fullName>
    </submittedName>
</protein>
<accession>A0A7G9GXU6</accession>
<evidence type="ECO:0000256" key="1">
    <source>
        <dbReference type="ARBA" id="ARBA00004571"/>
    </source>
</evidence>